<name>A0AAD3RLP4_LATJO</name>
<reference evidence="2" key="1">
    <citation type="submission" date="2022-08" db="EMBL/GenBank/DDBJ databases">
        <title>Genome sequencing of akame (Lates japonicus).</title>
        <authorList>
            <person name="Hashiguchi Y."/>
            <person name="Takahashi H."/>
        </authorList>
    </citation>
    <scope>NUCLEOTIDE SEQUENCE</scope>
    <source>
        <strain evidence="2">Kochi</strain>
    </source>
</reference>
<keyword evidence="3" id="KW-1185">Reference proteome</keyword>
<protein>
    <submittedName>
        <fullName evidence="2">Polypeptide N-acetylgalactosaminyltransferase 15</fullName>
    </submittedName>
</protein>
<organism evidence="2 3">
    <name type="scientific">Lates japonicus</name>
    <name type="common">Japanese lates</name>
    <dbReference type="NCBI Taxonomy" id="270547"/>
    <lineage>
        <taxon>Eukaryota</taxon>
        <taxon>Metazoa</taxon>
        <taxon>Chordata</taxon>
        <taxon>Craniata</taxon>
        <taxon>Vertebrata</taxon>
        <taxon>Euteleostomi</taxon>
        <taxon>Actinopterygii</taxon>
        <taxon>Neopterygii</taxon>
        <taxon>Teleostei</taxon>
        <taxon>Neoteleostei</taxon>
        <taxon>Acanthomorphata</taxon>
        <taxon>Carangaria</taxon>
        <taxon>Carangaria incertae sedis</taxon>
        <taxon>Centropomidae</taxon>
        <taxon>Lates</taxon>
    </lineage>
</organism>
<dbReference type="EMBL" id="BRZM01001362">
    <property type="protein sequence ID" value="GLD73021.1"/>
    <property type="molecule type" value="Genomic_DNA"/>
</dbReference>
<evidence type="ECO:0000313" key="2">
    <source>
        <dbReference type="EMBL" id="GLD73021.1"/>
    </source>
</evidence>
<feature type="region of interest" description="Disordered" evidence="1">
    <location>
        <begin position="386"/>
        <end position="429"/>
    </location>
</feature>
<accession>A0AAD3RLP4</accession>
<dbReference type="AlphaFoldDB" id="A0AAD3RLP4"/>
<gene>
    <name evidence="2" type="ORF">AKAME5_002434600</name>
</gene>
<evidence type="ECO:0000313" key="3">
    <source>
        <dbReference type="Proteomes" id="UP001279410"/>
    </source>
</evidence>
<evidence type="ECO:0000256" key="1">
    <source>
        <dbReference type="SAM" id="MobiDB-lite"/>
    </source>
</evidence>
<dbReference type="Proteomes" id="UP001279410">
    <property type="component" value="Unassembled WGS sequence"/>
</dbReference>
<feature type="compositionally biased region" description="Basic residues" evidence="1">
    <location>
        <begin position="392"/>
        <end position="409"/>
    </location>
</feature>
<sequence length="429" mass="47190">MYQVLYCGVSQISAGSRDRGMRLDERQSLRTHHLEKLELQLAGGGCLASGCCLGFALVTLALSDLFKPRDRSHSHQNPGLLLPLQWFPSPLDLEVIVDFRDPALELGIEFARNCARSFYSCHPRRGGTKSLTYRRRGYTSVGGWQAAVLKYGLNEVAEGDFTASQATRGAPYPGCLGEQYSEFRQECCYLTMTKPGPRSCAIAKVQRSDTAPKQYLQEVLLVRPSQHGMNLPSSGRIHPSMTRATHMLSSCSRWLRGALEVAPVSFVAHRPPSPAVPLPVTRSCSRETRSALQYTPGWTPDIDFLQEGQRLISSGSLRSLTSRAPRLKRSLDNFHFGTLTAAHPQLAPQDRPSRASCNGTGSCRLPSTGPQAEANLLTSQSQLCSEAVGKEAHHRAAQRGRHPNKHRRSLTQAPCTHHPDNSAALLSSW</sequence>
<proteinExistence type="predicted"/>
<comment type="caution">
    <text evidence="2">The sequence shown here is derived from an EMBL/GenBank/DDBJ whole genome shotgun (WGS) entry which is preliminary data.</text>
</comment>